<dbReference type="InterPro" id="IPR036866">
    <property type="entry name" value="RibonucZ/Hydroxyglut_hydro"/>
</dbReference>
<keyword evidence="3" id="KW-1185">Reference proteome</keyword>
<name>A0A1I4B0D2_9PROT</name>
<protein>
    <submittedName>
        <fullName evidence="2">Phosphoribosyl 1,2-cyclic phosphate phosphodiesterase</fullName>
    </submittedName>
</protein>
<dbReference type="Pfam" id="PF12706">
    <property type="entry name" value="Lactamase_B_2"/>
    <property type="match status" value="1"/>
</dbReference>
<proteinExistence type="predicted"/>
<sequence>MLRVTLLGCGGSGGVPLLGGPDGRGDWGVCDPANPLNRRGRTSALVEGPDGQRLLIDAGPDLRQQLLAAGQARLDAVVFTHSHADHVLGIDELRIVNRVTGSAIDTFGSYSTLSMLKVRFDYAFRPPTPPGFYRPALTPKAIAPGEVVTMGGLPVRVFRQDHRVMETLGFRIGGFAYSTDVVALPEESLAALEGLDTWVVGCFQRKPHPVHANVDKVIEWVHRLKPRRTVLTHMGTDMDHAALAASLPSGIEPGHDGLTLDVPFRG</sequence>
<dbReference type="SMART" id="SM00849">
    <property type="entry name" value="Lactamase_B"/>
    <property type="match status" value="1"/>
</dbReference>
<dbReference type="STRING" id="1123062.SAMN02745775_104319"/>
<feature type="domain" description="Metallo-beta-lactamase" evidence="1">
    <location>
        <begin position="40"/>
        <end position="222"/>
    </location>
</feature>
<dbReference type="SUPFAM" id="SSF56281">
    <property type="entry name" value="Metallo-hydrolase/oxidoreductase"/>
    <property type="match status" value="1"/>
</dbReference>
<dbReference type="AlphaFoldDB" id="A0A1I4B0D2"/>
<dbReference type="PANTHER" id="PTHR42663">
    <property type="entry name" value="HYDROLASE C777.06C-RELATED-RELATED"/>
    <property type="match status" value="1"/>
</dbReference>
<gene>
    <name evidence="2" type="ORF">SAMN02745775_104319</name>
</gene>
<dbReference type="Proteomes" id="UP000199473">
    <property type="component" value="Unassembled WGS sequence"/>
</dbReference>
<evidence type="ECO:0000259" key="1">
    <source>
        <dbReference type="SMART" id="SM00849"/>
    </source>
</evidence>
<evidence type="ECO:0000313" key="3">
    <source>
        <dbReference type="Proteomes" id="UP000199473"/>
    </source>
</evidence>
<dbReference type="EMBL" id="FOSQ01000004">
    <property type="protein sequence ID" value="SFK61850.1"/>
    <property type="molecule type" value="Genomic_DNA"/>
</dbReference>
<dbReference type="InterPro" id="IPR001279">
    <property type="entry name" value="Metallo-B-lactamas"/>
</dbReference>
<dbReference type="PANTHER" id="PTHR42663:SF6">
    <property type="entry name" value="HYDROLASE C777.06C-RELATED"/>
    <property type="match status" value="1"/>
</dbReference>
<reference evidence="2 3" key="1">
    <citation type="submission" date="2016-10" db="EMBL/GenBank/DDBJ databases">
        <authorList>
            <person name="de Groot N.N."/>
        </authorList>
    </citation>
    <scope>NUCLEOTIDE SEQUENCE [LARGE SCALE GENOMIC DNA]</scope>
    <source>
        <strain evidence="2 3">DSM 19981</strain>
    </source>
</reference>
<dbReference type="CDD" id="cd16279">
    <property type="entry name" value="metallo-hydrolase-like_MBL-fold"/>
    <property type="match status" value="1"/>
</dbReference>
<accession>A0A1I4B0D2</accession>
<organism evidence="2 3">
    <name type="scientific">Falsiroseomonas stagni DSM 19981</name>
    <dbReference type="NCBI Taxonomy" id="1123062"/>
    <lineage>
        <taxon>Bacteria</taxon>
        <taxon>Pseudomonadati</taxon>
        <taxon>Pseudomonadota</taxon>
        <taxon>Alphaproteobacteria</taxon>
        <taxon>Acetobacterales</taxon>
        <taxon>Roseomonadaceae</taxon>
        <taxon>Falsiroseomonas</taxon>
    </lineage>
</organism>
<evidence type="ECO:0000313" key="2">
    <source>
        <dbReference type="EMBL" id="SFK61850.1"/>
    </source>
</evidence>
<dbReference type="Gene3D" id="3.60.15.10">
    <property type="entry name" value="Ribonuclease Z/Hydroxyacylglutathione hydrolase-like"/>
    <property type="match status" value="1"/>
</dbReference>